<dbReference type="STRING" id="136037.A0A067RDH1"/>
<organism evidence="2 3">
    <name type="scientific">Zootermopsis nevadensis</name>
    <name type="common">Dampwood termite</name>
    <dbReference type="NCBI Taxonomy" id="136037"/>
    <lineage>
        <taxon>Eukaryota</taxon>
        <taxon>Metazoa</taxon>
        <taxon>Ecdysozoa</taxon>
        <taxon>Arthropoda</taxon>
        <taxon>Hexapoda</taxon>
        <taxon>Insecta</taxon>
        <taxon>Pterygota</taxon>
        <taxon>Neoptera</taxon>
        <taxon>Polyneoptera</taxon>
        <taxon>Dictyoptera</taxon>
        <taxon>Blattodea</taxon>
        <taxon>Blattoidea</taxon>
        <taxon>Termitoidae</taxon>
        <taxon>Termopsidae</taxon>
        <taxon>Zootermopsis</taxon>
    </lineage>
</organism>
<keyword evidence="1" id="KW-0732">Signal</keyword>
<dbReference type="eggNOG" id="KOG4193">
    <property type="taxonomic scope" value="Eukaryota"/>
</dbReference>
<gene>
    <name evidence="2" type="ORF">L798_03675</name>
</gene>
<dbReference type="InterPro" id="IPR053231">
    <property type="entry name" value="GPCR_LN-TM7"/>
</dbReference>
<name>A0A067RDH1_ZOONE</name>
<feature type="signal peptide" evidence="1">
    <location>
        <begin position="1"/>
        <end position="28"/>
    </location>
</feature>
<keyword evidence="3" id="KW-1185">Reference proteome</keyword>
<dbReference type="AlphaFoldDB" id="A0A067RDH1"/>
<dbReference type="OMA" id="RCEHANT"/>
<dbReference type="Proteomes" id="UP000027135">
    <property type="component" value="Unassembled WGS sequence"/>
</dbReference>
<evidence type="ECO:0000256" key="1">
    <source>
        <dbReference type="SAM" id="SignalP"/>
    </source>
</evidence>
<dbReference type="PANTHER" id="PTHR45902">
    <property type="entry name" value="LATROPHILIN RECEPTOR-LIKE PROTEIN A"/>
    <property type="match status" value="1"/>
</dbReference>
<dbReference type="EMBL" id="KK852572">
    <property type="protein sequence ID" value="KDR21078.1"/>
    <property type="molecule type" value="Genomic_DNA"/>
</dbReference>
<evidence type="ECO:0000313" key="3">
    <source>
        <dbReference type="Proteomes" id="UP000027135"/>
    </source>
</evidence>
<sequence length="338" mass="39245">MNWWKVASRYGPSFIMTVILVTATLSDATEDATQPPEPPCEGRKERMTTCGCDPECARYGDCCRSSPYFAPEEQRLGASPFTCMNLFGKSIYVMTRCPPDWEDSGTRNRCEHANTNYRDPLLDAPVTSKSTNITYRNWYCAFCNSDIDPDTTALWDAEFKCGVRNLYINIPDETVPEHFTYNHSTSQWYLKIKKSASDTKSVMSTPETTQNSENENSYEEEYACNLKFIPSGIQLKHRWSCELHMAIISTCPEDWNDAEVREQCETYTARVCTEDRKFFRNPHCMLCNNRSEVMPCPEFEYGYYPDLSFTKVLRFKKRTCMRSEIYDPFSRICRKVLK</sequence>
<reference evidence="2 3" key="1">
    <citation type="journal article" date="2014" name="Nat. Commun.">
        <title>Molecular traces of alternative social organization in a termite genome.</title>
        <authorList>
            <person name="Terrapon N."/>
            <person name="Li C."/>
            <person name="Robertson H.M."/>
            <person name="Ji L."/>
            <person name="Meng X."/>
            <person name="Booth W."/>
            <person name="Chen Z."/>
            <person name="Childers C.P."/>
            <person name="Glastad K.M."/>
            <person name="Gokhale K."/>
            <person name="Gowin J."/>
            <person name="Gronenberg W."/>
            <person name="Hermansen R.A."/>
            <person name="Hu H."/>
            <person name="Hunt B.G."/>
            <person name="Huylmans A.K."/>
            <person name="Khalil S.M."/>
            <person name="Mitchell R.D."/>
            <person name="Munoz-Torres M.C."/>
            <person name="Mustard J.A."/>
            <person name="Pan H."/>
            <person name="Reese J.T."/>
            <person name="Scharf M.E."/>
            <person name="Sun F."/>
            <person name="Vogel H."/>
            <person name="Xiao J."/>
            <person name="Yang W."/>
            <person name="Yang Z."/>
            <person name="Yang Z."/>
            <person name="Zhou J."/>
            <person name="Zhu J."/>
            <person name="Brent C.S."/>
            <person name="Elsik C.G."/>
            <person name="Goodisman M.A."/>
            <person name="Liberles D.A."/>
            <person name="Roe R.M."/>
            <person name="Vargo E.L."/>
            <person name="Vilcinskas A."/>
            <person name="Wang J."/>
            <person name="Bornberg-Bauer E."/>
            <person name="Korb J."/>
            <person name="Zhang G."/>
            <person name="Liebig J."/>
        </authorList>
    </citation>
    <scope>NUCLEOTIDE SEQUENCE [LARGE SCALE GENOMIC DNA]</scope>
    <source>
        <tissue evidence="2">Whole organism</tissue>
    </source>
</reference>
<dbReference type="InParanoid" id="A0A067RDH1"/>
<dbReference type="PANTHER" id="PTHR45902:SF4">
    <property type="entry name" value="G-PROTEIN COUPLED RECEPTORS FAMILY 2 PROFILE 2 DOMAIN-CONTAINING PROTEIN"/>
    <property type="match status" value="1"/>
</dbReference>
<feature type="chain" id="PRO_5001645008" description="SMB domain-containing protein" evidence="1">
    <location>
        <begin position="29"/>
        <end position="338"/>
    </location>
</feature>
<accession>A0A067RDH1</accession>
<evidence type="ECO:0008006" key="4">
    <source>
        <dbReference type="Google" id="ProtNLM"/>
    </source>
</evidence>
<proteinExistence type="predicted"/>
<evidence type="ECO:0000313" key="2">
    <source>
        <dbReference type="EMBL" id="KDR21078.1"/>
    </source>
</evidence>
<protein>
    <recommendedName>
        <fullName evidence="4">SMB domain-containing protein</fullName>
    </recommendedName>
</protein>